<dbReference type="EMBL" id="JABCJJ010000029">
    <property type="protein sequence ID" value="NMR21282.1"/>
    <property type="molecule type" value="Genomic_DNA"/>
</dbReference>
<dbReference type="Pfam" id="PF03453">
    <property type="entry name" value="MoeA_N"/>
    <property type="match status" value="1"/>
</dbReference>
<dbReference type="InterPro" id="IPR038987">
    <property type="entry name" value="MoeA-like"/>
</dbReference>
<dbReference type="NCBIfam" id="TIGR00177">
    <property type="entry name" value="molyb_syn"/>
    <property type="match status" value="1"/>
</dbReference>
<keyword evidence="6 11" id="KW-0808">Transferase</keyword>
<evidence type="ECO:0000256" key="4">
    <source>
        <dbReference type="ARBA" id="ARBA00010763"/>
    </source>
</evidence>
<dbReference type="GO" id="GO:0046872">
    <property type="term" value="F:metal ion binding"/>
    <property type="evidence" value="ECO:0007669"/>
    <property type="project" value="UniProtKB-UniRule"/>
</dbReference>
<comment type="function">
    <text evidence="2 11">Catalyzes the insertion of molybdate into adenylated molybdopterin with the concomitant release of AMP.</text>
</comment>
<comment type="cofactor">
    <cofactor evidence="1 11">
        <name>Mg(2+)</name>
        <dbReference type="ChEBI" id="CHEBI:18420"/>
    </cofactor>
</comment>
<evidence type="ECO:0000256" key="5">
    <source>
        <dbReference type="ARBA" id="ARBA00022505"/>
    </source>
</evidence>
<organism evidence="13 14">
    <name type="scientific">Cellulomonas fimi</name>
    <dbReference type="NCBI Taxonomy" id="1708"/>
    <lineage>
        <taxon>Bacteria</taxon>
        <taxon>Bacillati</taxon>
        <taxon>Actinomycetota</taxon>
        <taxon>Actinomycetes</taxon>
        <taxon>Micrococcales</taxon>
        <taxon>Cellulomonadaceae</taxon>
        <taxon>Cellulomonas</taxon>
    </lineage>
</organism>
<sequence length="407" mass="41632">MRTIEDHLTAALALVEHLPAVDVDLEDALGSVLARDVTSPTELPRFDNSAMDGYAVRADDVADAAEDSPVVLQVLADLPAGSAAEPHVGTGTAARIMTGAALPPGADAVVPVERTDGGLVVVQVAHAVARGAHVRRAGEDARPGDLVLAAGTELGPAQVAAAAAVGTRSLRVHARPRVAVLSTGDELVPPGQPLRRGQIPDSNSYLLAAAVRAAGGIPVRVGAVPDDAVAFRGALDRLRPDVDAVVTSGGVSMGAYDVVKEVLADEPGMEFVEVAMQPGKPQGLGTLGDGTPVFALPGNPVSAFVSFEVFVRPALLRMRGLTALGRPEVAGVVADGWRPPGGRVQYMPVVVERDPQGGVAAWRVRRAARGGSGSHLVASLAAVHGLAVVGLDVDEVRPGDVVRVLLV</sequence>
<comment type="catalytic activity">
    <reaction evidence="10">
        <text>adenylyl-molybdopterin + molybdate = Mo-molybdopterin + AMP + H(+)</text>
        <dbReference type="Rhea" id="RHEA:35047"/>
        <dbReference type="ChEBI" id="CHEBI:15378"/>
        <dbReference type="ChEBI" id="CHEBI:36264"/>
        <dbReference type="ChEBI" id="CHEBI:62727"/>
        <dbReference type="ChEBI" id="CHEBI:71302"/>
        <dbReference type="ChEBI" id="CHEBI:456215"/>
        <dbReference type="EC" id="2.10.1.1"/>
    </reaction>
</comment>
<dbReference type="Gene3D" id="3.90.105.10">
    <property type="entry name" value="Molybdopterin biosynthesis moea protein, domain 2"/>
    <property type="match status" value="1"/>
</dbReference>
<evidence type="ECO:0000256" key="2">
    <source>
        <dbReference type="ARBA" id="ARBA00002901"/>
    </source>
</evidence>
<evidence type="ECO:0000313" key="14">
    <source>
        <dbReference type="Proteomes" id="UP000562124"/>
    </source>
</evidence>
<dbReference type="InterPro" id="IPR036688">
    <property type="entry name" value="MoeA_C_domain_IV_sf"/>
</dbReference>
<dbReference type="SMART" id="SM00852">
    <property type="entry name" value="MoCF_biosynth"/>
    <property type="match status" value="1"/>
</dbReference>
<comment type="pathway">
    <text evidence="3 11">Cofactor biosynthesis; molybdopterin biosynthesis.</text>
</comment>
<dbReference type="SUPFAM" id="SSF63867">
    <property type="entry name" value="MoeA C-terminal domain-like"/>
    <property type="match status" value="1"/>
</dbReference>
<accession>A0A7Y0LZV9</accession>
<gene>
    <name evidence="13" type="ORF">HIR71_13845</name>
</gene>
<dbReference type="SUPFAM" id="SSF53218">
    <property type="entry name" value="Molybdenum cofactor biosynthesis proteins"/>
    <property type="match status" value="1"/>
</dbReference>
<dbReference type="NCBIfam" id="NF045515">
    <property type="entry name" value="Glp_gephyrin"/>
    <property type="match status" value="1"/>
</dbReference>
<protein>
    <recommendedName>
        <fullName evidence="11">Molybdopterin molybdenumtransferase</fullName>
        <ecNumber evidence="11">2.10.1.1</ecNumber>
    </recommendedName>
</protein>
<name>A0A7Y0LZV9_CELFI</name>
<dbReference type="EC" id="2.10.1.1" evidence="11"/>
<reference evidence="13 14" key="1">
    <citation type="submission" date="2020-04" db="EMBL/GenBank/DDBJ databases">
        <title>Sequencing and Assembly of C. fimi.</title>
        <authorList>
            <person name="Ramsey A.R."/>
        </authorList>
    </citation>
    <scope>NUCLEOTIDE SEQUENCE [LARGE SCALE GENOMIC DNA]</scope>
    <source>
        <strain evidence="13 14">SB</strain>
    </source>
</reference>
<dbReference type="InterPro" id="IPR036135">
    <property type="entry name" value="MoeA_linker/N_sf"/>
</dbReference>
<keyword evidence="7 11" id="KW-0479">Metal-binding</keyword>
<evidence type="ECO:0000259" key="12">
    <source>
        <dbReference type="SMART" id="SM00852"/>
    </source>
</evidence>
<dbReference type="Pfam" id="PF00994">
    <property type="entry name" value="MoCF_biosynth"/>
    <property type="match status" value="1"/>
</dbReference>
<dbReference type="InterPro" id="IPR005110">
    <property type="entry name" value="MoeA_linker/N"/>
</dbReference>
<dbReference type="PANTHER" id="PTHR10192">
    <property type="entry name" value="MOLYBDOPTERIN BIOSYNTHESIS PROTEIN"/>
    <property type="match status" value="1"/>
</dbReference>
<dbReference type="Gene3D" id="3.40.980.10">
    <property type="entry name" value="MoaB/Mog-like domain"/>
    <property type="match status" value="1"/>
</dbReference>
<keyword evidence="9 11" id="KW-0501">Molybdenum cofactor biosynthesis</keyword>
<dbReference type="Gene3D" id="2.40.340.10">
    <property type="entry name" value="MoeA, C-terminal, domain IV"/>
    <property type="match status" value="1"/>
</dbReference>
<dbReference type="RefSeq" id="WP_169325654.1">
    <property type="nucleotide sequence ID" value="NZ_JABCJJ010000029.1"/>
</dbReference>
<dbReference type="AlphaFoldDB" id="A0A7Y0LZV9"/>
<dbReference type="SUPFAM" id="SSF63882">
    <property type="entry name" value="MoeA N-terminal region -like"/>
    <property type="match status" value="1"/>
</dbReference>
<evidence type="ECO:0000256" key="7">
    <source>
        <dbReference type="ARBA" id="ARBA00022723"/>
    </source>
</evidence>
<evidence type="ECO:0000256" key="9">
    <source>
        <dbReference type="ARBA" id="ARBA00023150"/>
    </source>
</evidence>
<keyword evidence="14" id="KW-1185">Reference proteome</keyword>
<keyword evidence="5 11" id="KW-0500">Molybdenum</keyword>
<comment type="similarity">
    <text evidence="4 11">Belongs to the MoeA family.</text>
</comment>
<dbReference type="GO" id="GO:0005829">
    <property type="term" value="C:cytosol"/>
    <property type="evidence" value="ECO:0007669"/>
    <property type="project" value="TreeGrafter"/>
</dbReference>
<evidence type="ECO:0000313" key="13">
    <source>
        <dbReference type="EMBL" id="NMR21282.1"/>
    </source>
</evidence>
<comment type="caution">
    <text evidence="13">The sequence shown here is derived from an EMBL/GenBank/DDBJ whole genome shotgun (WGS) entry which is preliminary data.</text>
</comment>
<feature type="domain" description="MoaB/Mog" evidence="12">
    <location>
        <begin position="179"/>
        <end position="317"/>
    </location>
</feature>
<evidence type="ECO:0000256" key="6">
    <source>
        <dbReference type="ARBA" id="ARBA00022679"/>
    </source>
</evidence>
<dbReference type="InterPro" id="IPR036425">
    <property type="entry name" value="MoaB/Mog-like_dom_sf"/>
</dbReference>
<evidence type="ECO:0000256" key="8">
    <source>
        <dbReference type="ARBA" id="ARBA00022842"/>
    </source>
</evidence>
<dbReference type="GO" id="GO:0006777">
    <property type="term" value="P:Mo-molybdopterin cofactor biosynthetic process"/>
    <property type="evidence" value="ECO:0007669"/>
    <property type="project" value="UniProtKB-UniRule"/>
</dbReference>
<proteinExistence type="inferred from homology"/>
<dbReference type="Proteomes" id="UP000562124">
    <property type="component" value="Unassembled WGS sequence"/>
</dbReference>
<keyword evidence="8 11" id="KW-0460">Magnesium</keyword>
<dbReference type="PANTHER" id="PTHR10192:SF5">
    <property type="entry name" value="GEPHYRIN"/>
    <property type="match status" value="1"/>
</dbReference>
<evidence type="ECO:0000256" key="1">
    <source>
        <dbReference type="ARBA" id="ARBA00001946"/>
    </source>
</evidence>
<evidence type="ECO:0000256" key="11">
    <source>
        <dbReference type="RuleBase" id="RU365090"/>
    </source>
</evidence>
<dbReference type="CDD" id="cd00887">
    <property type="entry name" value="MoeA"/>
    <property type="match status" value="1"/>
</dbReference>
<dbReference type="InterPro" id="IPR001453">
    <property type="entry name" value="MoaB/Mog_dom"/>
</dbReference>
<dbReference type="UniPathway" id="UPA00344"/>
<dbReference type="Gene3D" id="2.170.190.11">
    <property type="entry name" value="Molybdopterin biosynthesis moea protein, domain 3"/>
    <property type="match status" value="1"/>
</dbReference>
<dbReference type="Pfam" id="PF03454">
    <property type="entry name" value="MoeA_C"/>
    <property type="match status" value="1"/>
</dbReference>
<dbReference type="FunFam" id="3.40.980.10:FF:000004">
    <property type="entry name" value="Molybdopterin molybdenumtransferase"/>
    <property type="match status" value="1"/>
</dbReference>
<evidence type="ECO:0000256" key="10">
    <source>
        <dbReference type="ARBA" id="ARBA00047317"/>
    </source>
</evidence>
<dbReference type="GO" id="GO:0061599">
    <property type="term" value="F:molybdopterin molybdotransferase activity"/>
    <property type="evidence" value="ECO:0007669"/>
    <property type="project" value="UniProtKB-UniRule"/>
</dbReference>
<evidence type="ECO:0000256" key="3">
    <source>
        <dbReference type="ARBA" id="ARBA00005046"/>
    </source>
</evidence>
<dbReference type="InterPro" id="IPR005111">
    <property type="entry name" value="MoeA_C_domain_IV"/>
</dbReference>